<dbReference type="Gene3D" id="1.10.10.10">
    <property type="entry name" value="Winged helix-like DNA-binding domain superfamily/Winged helix DNA-binding domain"/>
    <property type="match status" value="1"/>
</dbReference>
<dbReference type="InterPro" id="IPR036388">
    <property type="entry name" value="WH-like_DNA-bd_sf"/>
</dbReference>
<dbReference type="Pfam" id="PF01726">
    <property type="entry name" value="LexA_DNA_bind"/>
    <property type="match status" value="1"/>
</dbReference>
<evidence type="ECO:0000259" key="1">
    <source>
        <dbReference type="Pfam" id="PF01726"/>
    </source>
</evidence>
<dbReference type="InterPro" id="IPR006199">
    <property type="entry name" value="LexA_DNA-bd_dom"/>
</dbReference>
<dbReference type="InterPro" id="IPR011991">
    <property type="entry name" value="ArsR-like_HTH"/>
</dbReference>
<feature type="domain" description="LexA repressor DNA-binding" evidence="1">
    <location>
        <begin position="5"/>
        <end position="64"/>
    </location>
</feature>
<organism evidence="2 3">
    <name type="scientific">Streptomyces halobius</name>
    <dbReference type="NCBI Taxonomy" id="2879846"/>
    <lineage>
        <taxon>Bacteria</taxon>
        <taxon>Bacillati</taxon>
        <taxon>Actinomycetota</taxon>
        <taxon>Actinomycetes</taxon>
        <taxon>Kitasatosporales</taxon>
        <taxon>Streptomycetaceae</taxon>
        <taxon>Streptomyces</taxon>
    </lineage>
</organism>
<sequence length="70" mass="7964">MTAYMTNTQHRIFRALRELTDDVGYPPSIREVATAVGVSASTVVYHLQAMEREGIVTHTPRRSRSYQVLQ</sequence>
<dbReference type="InterPro" id="IPR036390">
    <property type="entry name" value="WH_DNA-bd_sf"/>
</dbReference>
<evidence type="ECO:0000313" key="2">
    <source>
        <dbReference type="EMBL" id="UQA93770.1"/>
    </source>
</evidence>
<name>A0ABY4M7L6_9ACTN</name>
<dbReference type="RefSeq" id="WP_248864642.1">
    <property type="nucleotide sequence ID" value="NZ_CP086322.1"/>
</dbReference>
<keyword evidence="3" id="KW-1185">Reference proteome</keyword>
<evidence type="ECO:0000313" key="3">
    <source>
        <dbReference type="Proteomes" id="UP000830115"/>
    </source>
</evidence>
<dbReference type="EMBL" id="CP086322">
    <property type="protein sequence ID" value="UQA93770.1"/>
    <property type="molecule type" value="Genomic_DNA"/>
</dbReference>
<protein>
    <submittedName>
        <fullName evidence="2">Winged helix-turn-helix transcriptional regulator</fullName>
    </submittedName>
</protein>
<dbReference type="SUPFAM" id="SSF46785">
    <property type="entry name" value="Winged helix' DNA-binding domain"/>
    <property type="match status" value="1"/>
</dbReference>
<dbReference type="CDD" id="cd00090">
    <property type="entry name" value="HTH_ARSR"/>
    <property type="match status" value="1"/>
</dbReference>
<reference evidence="2" key="1">
    <citation type="submission" date="2021-10" db="EMBL/GenBank/DDBJ databases">
        <title>Streptomyces nigrumlapis sp.nov.,an antimicrobial producing actinobacterium isolated from Black Gobi rocks.</title>
        <authorList>
            <person name="Wen Y."/>
            <person name="Zhang W."/>
            <person name="Liu X.G."/>
        </authorList>
    </citation>
    <scope>NUCLEOTIDE SEQUENCE</scope>
    <source>
        <strain evidence="2">ST13-2-2</strain>
    </source>
</reference>
<proteinExistence type="predicted"/>
<dbReference type="Proteomes" id="UP000830115">
    <property type="component" value="Chromosome"/>
</dbReference>
<accession>A0ABY4M7L6</accession>
<gene>
    <name evidence="2" type="ORF">K9S39_19560</name>
</gene>